<dbReference type="EMBL" id="CP182909">
    <property type="protein sequence ID" value="XPM65527.1"/>
    <property type="molecule type" value="Genomic_DNA"/>
</dbReference>
<keyword evidence="2" id="KW-1185">Reference proteome</keyword>
<gene>
    <name evidence="1" type="ORF">BH720_007620</name>
</gene>
<evidence type="ECO:0000313" key="1">
    <source>
        <dbReference type="EMBL" id="XPM65527.1"/>
    </source>
</evidence>
<proteinExistence type="predicted"/>
<reference evidence="1 2" key="1">
    <citation type="journal article" date="2016" name="Genome Announc.">
        <title>Draft Genome Sequence of the Thermotolerant Cyanobacterium Desertifilum sp. IPPAS B-1220.</title>
        <authorList>
            <person name="Mironov K.S."/>
            <person name="Sinetova M.A."/>
            <person name="Bolatkhan K."/>
            <person name="Zayadan B.K."/>
            <person name="Ustinova V.V."/>
            <person name="Kupriyanova E.V."/>
            <person name="Skrypnik A.N."/>
            <person name="Gogoleva N.E."/>
            <person name="Gogolev Y.V."/>
            <person name="Los D.A."/>
        </authorList>
    </citation>
    <scope>NUCLEOTIDE SEQUENCE [LARGE SCALE GENOMIC DNA]</scope>
    <source>
        <strain evidence="1 2">IPPAS B-1220</strain>
    </source>
</reference>
<accession>A0ACD5GXN5</accession>
<organism evidence="1 2">
    <name type="scientific">Desertifilum tharense IPPAS B-1220</name>
    <dbReference type="NCBI Taxonomy" id="1781255"/>
    <lineage>
        <taxon>Bacteria</taxon>
        <taxon>Bacillati</taxon>
        <taxon>Cyanobacteriota</taxon>
        <taxon>Cyanophyceae</taxon>
        <taxon>Desertifilales</taxon>
        <taxon>Desertifilaceae</taxon>
        <taxon>Desertifilum</taxon>
    </lineage>
</organism>
<evidence type="ECO:0000313" key="2">
    <source>
        <dbReference type="Proteomes" id="UP000095472"/>
    </source>
</evidence>
<sequence>MGNNTDDPHACDFLSSCDRYQQILTQITWNIRRTLDLETIWQQTVTGLGQALSLDRCCIGTYQSLEVPIKIVAEFVADESVSSLLERELTLAEDPILMQALTALEPMTGILVDESGQRQSVLAVATCYQDRLEWVNFALPKL</sequence>
<protein>
    <submittedName>
        <fullName evidence="1">Uncharacterized protein</fullName>
    </submittedName>
</protein>
<dbReference type="Proteomes" id="UP000095472">
    <property type="component" value="Chromosome"/>
</dbReference>
<name>A0ACD5GXN5_9CYAN</name>